<dbReference type="GO" id="GO:0009253">
    <property type="term" value="P:peptidoglycan catabolic process"/>
    <property type="evidence" value="ECO:0007669"/>
    <property type="project" value="InterPro"/>
</dbReference>
<dbReference type="CDD" id="cd06583">
    <property type="entry name" value="PGRP"/>
    <property type="match status" value="1"/>
</dbReference>
<sequence>MLWGQFIIRHVIVKETTNWIVFFAGFDDIGYQYVIGGDGTVFEGRGSKYGGSHSPGYNTKSIGVCLLGNFMTTLPSSNAVSSLKKLHTCLQHQGMLSANNSVFGHKDVRPTSCPGKEFYDRILTEDFGSFWHRIEPVMWTGQSYR</sequence>
<dbReference type="EMBL" id="NEDP02005302">
    <property type="protein sequence ID" value="OWF42249.1"/>
    <property type="molecule type" value="Genomic_DNA"/>
</dbReference>
<gene>
    <name evidence="4" type="ORF">KP79_PYT16424</name>
</gene>
<organism evidence="4 5">
    <name type="scientific">Mizuhopecten yessoensis</name>
    <name type="common">Japanese scallop</name>
    <name type="synonym">Patinopecten yessoensis</name>
    <dbReference type="NCBI Taxonomy" id="6573"/>
    <lineage>
        <taxon>Eukaryota</taxon>
        <taxon>Metazoa</taxon>
        <taxon>Spiralia</taxon>
        <taxon>Lophotrochozoa</taxon>
        <taxon>Mollusca</taxon>
        <taxon>Bivalvia</taxon>
        <taxon>Autobranchia</taxon>
        <taxon>Pteriomorphia</taxon>
        <taxon>Pectinida</taxon>
        <taxon>Pectinoidea</taxon>
        <taxon>Pectinidae</taxon>
        <taxon>Mizuhopecten</taxon>
    </lineage>
</organism>
<keyword evidence="5" id="KW-1185">Reference proteome</keyword>
<dbReference type="GO" id="GO:0008270">
    <property type="term" value="F:zinc ion binding"/>
    <property type="evidence" value="ECO:0007669"/>
    <property type="project" value="InterPro"/>
</dbReference>
<dbReference type="Gene3D" id="3.40.80.10">
    <property type="entry name" value="Peptidoglycan recognition protein-like"/>
    <property type="match status" value="1"/>
</dbReference>
<dbReference type="OrthoDB" id="10001926at2759"/>
<evidence type="ECO:0000259" key="2">
    <source>
        <dbReference type="SMART" id="SM00644"/>
    </source>
</evidence>
<protein>
    <submittedName>
        <fullName evidence="4">Peptidoglycan-recognition protein SB1</fullName>
    </submittedName>
</protein>
<feature type="domain" description="N-acetylmuramoyl-L-alanine amidase" evidence="2">
    <location>
        <begin position="3"/>
        <end position="115"/>
    </location>
</feature>
<accession>A0A210Q0Q4</accession>
<name>A0A210Q0Q4_MIZYE</name>
<dbReference type="Pfam" id="PF01510">
    <property type="entry name" value="Amidase_2"/>
    <property type="match status" value="1"/>
</dbReference>
<dbReference type="Proteomes" id="UP000242188">
    <property type="component" value="Unassembled WGS sequence"/>
</dbReference>
<evidence type="ECO:0000259" key="3">
    <source>
        <dbReference type="SMART" id="SM00701"/>
    </source>
</evidence>
<dbReference type="InterPro" id="IPR015510">
    <property type="entry name" value="PGRP"/>
</dbReference>
<comment type="caution">
    <text evidence="4">The sequence shown here is derived from an EMBL/GenBank/DDBJ whole genome shotgun (WGS) entry which is preliminary data.</text>
</comment>
<dbReference type="AlphaFoldDB" id="A0A210Q0Q4"/>
<dbReference type="InterPro" id="IPR002502">
    <property type="entry name" value="Amidase_domain"/>
</dbReference>
<evidence type="ECO:0000313" key="5">
    <source>
        <dbReference type="Proteomes" id="UP000242188"/>
    </source>
</evidence>
<dbReference type="InterPro" id="IPR036505">
    <property type="entry name" value="Amidase/PGRP_sf"/>
</dbReference>
<dbReference type="SMART" id="SM00644">
    <property type="entry name" value="Ami_2"/>
    <property type="match status" value="1"/>
</dbReference>
<dbReference type="SMART" id="SM00701">
    <property type="entry name" value="PGRP"/>
    <property type="match status" value="1"/>
</dbReference>
<reference evidence="4 5" key="1">
    <citation type="journal article" date="2017" name="Nat. Ecol. Evol.">
        <title>Scallop genome provides insights into evolution of bilaterian karyotype and development.</title>
        <authorList>
            <person name="Wang S."/>
            <person name="Zhang J."/>
            <person name="Jiao W."/>
            <person name="Li J."/>
            <person name="Xun X."/>
            <person name="Sun Y."/>
            <person name="Guo X."/>
            <person name="Huan P."/>
            <person name="Dong B."/>
            <person name="Zhang L."/>
            <person name="Hu X."/>
            <person name="Sun X."/>
            <person name="Wang J."/>
            <person name="Zhao C."/>
            <person name="Wang Y."/>
            <person name="Wang D."/>
            <person name="Huang X."/>
            <person name="Wang R."/>
            <person name="Lv J."/>
            <person name="Li Y."/>
            <person name="Zhang Z."/>
            <person name="Liu B."/>
            <person name="Lu W."/>
            <person name="Hui Y."/>
            <person name="Liang J."/>
            <person name="Zhou Z."/>
            <person name="Hou R."/>
            <person name="Li X."/>
            <person name="Liu Y."/>
            <person name="Li H."/>
            <person name="Ning X."/>
            <person name="Lin Y."/>
            <person name="Zhao L."/>
            <person name="Xing Q."/>
            <person name="Dou J."/>
            <person name="Li Y."/>
            <person name="Mao J."/>
            <person name="Guo H."/>
            <person name="Dou H."/>
            <person name="Li T."/>
            <person name="Mu C."/>
            <person name="Jiang W."/>
            <person name="Fu Q."/>
            <person name="Fu X."/>
            <person name="Miao Y."/>
            <person name="Liu J."/>
            <person name="Yu Q."/>
            <person name="Li R."/>
            <person name="Liao H."/>
            <person name="Li X."/>
            <person name="Kong Y."/>
            <person name="Jiang Z."/>
            <person name="Chourrout D."/>
            <person name="Li R."/>
            <person name="Bao Z."/>
        </authorList>
    </citation>
    <scope>NUCLEOTIDE SEQUENCE [LARGE SCALE GENOMIC DNA]</scope>
    <source>
        <strain evidence="4 5">PY_sf001</strain>
    </source>
</reference>
<dbReference type="GO" id="GO:0008745">
    <property type="term" value="F:N-acetylmuramoyl-L-alanine amidase activity"/>
    <property type="evidence" value="ECO:0007669"/>
    <property type="project" value="InterPro"/>
</dbReference>
<evidence type="ECO:0000313" key="4">
    <source>
        <dbReference type="EMBL" id="OWF42249.1"/>
    </source>
</evidence>
<proteinExistence type="inferred from homology"/>
<dbReference type="SUPFAM" id="SSF55846">
    <property type="entry name" value="N-acetylmuramoyl-L-alanine amidase-like"/>
    <property type="match status" value="1"/>
</dbReference>
<evidence type="ECO:0000256" key="1">
    <source>
        <dbReference type="ARBA" id="ARBA00007553"/>
    </source>
</evidence>
<feature type="domain" description="Peptidoglycan recognition protein family" evidence="3">
    <location>
        <begin position="2"/>
        <end position="109"/>
    </location>
</feature>
<dbReference type="PANTHER" id="PTHR11022:SF41">
    <property type="entry name" value="PEPTIDOGLYCAN-RECOGNITION PROTEIN LC-RELATED"/>
    <property type="match status" value="1"/>
</dbReference>
<comment type="similarity">
    <text evidence="1">Belongs to the N-acetylmuramoyl-L-alanine amidase 2 family.</text>
</comment>
<dbReference type="STRING" id="6573.A0A210Q0Q4"/>
<dbReference type="InterPro" id="IPR006619">
    <property type="entry name" value="PGRP_domain_met/bac"/>
</dbReference>
<dbReference type="PANTHER" id="PTHR11022">
    <property type="entry name" value="PEPTIDOGLYCAN RECOGNITION PROTEIN"/>
    <property type="match status" value="1"/>
</dbReference>